<dbReference type="SUPFAM" id="SSF51197">
    <property type="entry name" value="Clavaminate synthase-like"/>
    <property type="match status" value="1"/>
</dbReference>
<evidence type="ECO:0000313" key="2">
    <source>
        <dbReference type="EMBL" id="SEW42169.1"/>
    </source>
</evidence>
<evidence type="ECO:0000259" key="1">
    <source>
        <dbReference type="Pfam" id="PF05118"/>
    </source>
</evidence>
<accession>A0A1I0RM06</accession>
<reference evidence="3" key="1">
    <citation type="submission" date="2016-10" db="EMBL/GenBank/DDBJ databases">
        <authorList>
            <person name="Varghese N."/>
            <person name="Submissions S."/>
        </authorList>
    </citation>
    <scope>NUCLEOTIDE SEQUENCE [LARGE SCALE GENOMIC DNA]</scope>
    <source>
        <strain evidence="3">CGMCC 1.12402</strain>
    </source>
</reference>
<dbReference type="Pfam" id="PF05118">
    <property type="entry name" value="Asp_Arg_Hydrox"/>
    <property type="match status" value="1"/>
</dbReference>
<dbReference type="Gene3D" id="2.60.120.330">
    <property type="entry name" value="B-lactam Antibiotic, Isopenicillin N Synthase, Chain"/>
    <property type="match status" value="1"/>
</dbReference>
<proteinExistence type="predicted"/>
<protein>
    <submittedName>
        <fullName evidence="2">Aspartyl/Asparaginyl beta-hydroxylase</fullName>
    </submittedName>
</protein>
<keyword evidence="3" id="KW-1185">Reference proteome</keyword>
<dbReference type="GeneID" id="99988458"/>
<organism evidence="2 3">
    <name type="scientific">Roseivirga pacifica</name>
    <dbReference type="NCBI Taxonomy" id="1267423"/>
    <lineage>
        <taxon>Bacteria</taxon>
        <taxon>Pseudomonadati</taxon>
        <taxon>Bacteroidota</taxon>
        <taxon>Cytophagia</taxon>
        <taxon>Cytophagales</taxon>
        <taxon>Roseivirgaceae</taxon>
        <taxon>Roseivirga</taxon>
    </lineage>
</organism>
<dbReference type="InterPro" id="IPR007803">
    <property type="entry name" value="Asp/Arg/Pro-Hydrxlase"/>
</dbReference>
<feature type="domain" description="Aspartyl/asparaginy/proline hydroxylase" evidence="1">
    <location>
        <begin position="77"/>
        <end position="185"/>
    </location>
</feature>
<dbReference type="STRING" id="1267423.SAMN05216290_3792"/>
<dbReference type="OrthoDB" id="1441538at2"/>
<sequence length="199" mass="23031">MITQAENSTAFKDRIKLPFTFDVNKLQEEYKALKLGSFTYYNVIPLRSPAHLVDTSLPFPPPADDYADGSWCDWMDTQELEKSPYLNEVVDFFKAKTKVTLVRLLRLAPNSTVKEHTDPTLGIEIEKSVVRLTVPIFSNEQVEFYLNDELMHMALGECWYMRLTDPHRIINNSTEERVNLTIDMIPNEWLRGVIEESQG</sequence>
<dbReference type="EMBL" id="FOIR01000005">
    <property type="protein sequence ID" value="SEW42169.1"/>
    <property type="molecule type" value="Genomic_DNA"/>
</dbReference>
<gene>
    <name evidence="2" type="ORF">SAMN05216290_3792</name>
</gene>
<dbReference type="Proteomes" id="UP000199437">
    <property type="component" value="Unassembled WGS sequence"/>
</dbReference>
<dbReference type="AlphaFoldDB" id="A0A1I0RM06"/>
<dbReference type="InterPro" id="IPR027443">
    <property type="entry name" value="IPNS-like_sf"/>
</dbReference>
<evidence type="ECO:0000313" key="3">
    <source>
        <dbReference type="Proteomes" id="UP000199437"/>
    </source>
</evidence>
<dbReference type="RefSeq" id="WP_090260821.1">
    <property type="nucleotide sequence ID" value="NZ_FOIR01000005.1"/>
</dbReference>
<name>A0A1I0RM06_9BACT</name>